<gene>
    <name evidence="1" type="ORF">AK829_11050</name>
</gene>
<dbReference type="Proteomes" id="UP000060016">
    <property type="component" value="Chromosome"/>
</dbReference>
<proteinExistence type="predicted"/>
<dbReference type="KEGG" id="crie:AK829_11050"/>
<accession>A0A0K1RDQ4</accession>
<organism evidence="1 2">
    <name type="scientific">Corynebacterium riegelii</name>
    <dbReference type="NCBI Taxonomy" id="156976"/>
    <lineage>
        <taxon>Bacteria</taxon>
        <taxon>Bacillati</taxon>
        <taxon>Actinomycetota</taxon>
        <taxon>Actinomycetes</taxon>
        <taxon>Mycobacteriales</taxon>
        <taxon>Corynebacteriaceae</taxon>
        <taxon>Corynebacterium</taxon>
    </lineage>
</organism>
<dbReference type="STRING" id="156976.AK829_11050"/>
<name>A0A0K1RDQ4_9CORY</name>
<dbReference type="AlphaFoldDB" id="A0A0K1RDQ4"/>
<reference evidence="1 2" key="1">
    <citation type="submission" date="2015-08" db="EMBL/GenBank/DDBJ databases">
        <authorList>
            <person name="Babu N.S."/>
            <person name="Beckwith C.J."/>
            <person name="Beseler K.G."/>
            <person name="Brison A."/>
            <person name="Carone J.V."/>
            <person name="Caskin T.P."/>
            <person name="Diamond M."/>
            <person name="Durham M.E."/>
            <person name="Foxe J.M."/>
            <person name="Go M."/>
            <person name="Henderson B.A."/>
            <person name="Jones I.B."/>
            <person name="McGettigan J.A."/>
            <person name="Micheletti S.J."/>
            <person name="Nasrallah M.E."/>
            <person name="Ortiz D."/>
            <person name="Piller C.R."/>
            <person name="Privatt S.R."/>
            <person name="Schneider S.L."/>
            <person name="Sharp S."/>
            <person name="Smith T.C."/>
            <person name="Stanton J.D."/>
            <person name="Ullery H.E."/>
            <person name="Wilson R.J."/>
            <person name="Serrano M.G."/>
            <person name="Buck G."/>
            <person name="Lee V."/>
            <person name="Wang Y."/>
            <person name="Carvalho R."/>
            <person name="Voegtly L."/>
            <person name="Shi R."/>
            <person name="Duckworth R."/>
            <person name="Johnson A."/>
            <person name="Loviza R."/>
            <person name="Walstead R."/>
            <person name="Shah Z."/>
            <person name="Kiflezghi M."/>
            <person name="Wade K."/>
            <person name="Ball S.L."/>
            <person name="Bradley K.W."/>
            <person name="Asai D.J."/>
            <person name="Bowman C.A."/>
            <person name="Russell D.A."/>
            <person name="Pope W.H."/>
            <person name="Jacobs-Sera D."/>
            <person name="Hendrix R.W."/>
            <person name="Hatfull G.F."/>
        </authorList>
    </citation>
    <scope>NUCLEOTIDE SEQUENCE [LARGE SCALE GENOMIC DNA]</scope>
    <source>
        <strain evidence="1 2">PUDD_83A45</strain>
    </source>
</reference>
<dbReference type="EMBL" id="CP012342">
    <property type="protein sequence ID" value="AKV59565.1"/>
    <property type="molecule type" value="Genomic_DNA"/>
</dbReference>
<evidence type="ECO:0000313" key="1">
    <source>
        <dbReference type="EMBL" id="AKV59565.1"/>
    </source>
</evidence>
<protein>
    <submittedName>
        <fullName evidence="1">Uncharacterized protein</fullName>
    </submittedName>
</protein>
<keyword evidence="2" id="KW-1185">Reference proteome</keyword>
<sequence length="241" mass="27103">MEEYTLYFTPLPVQGEDPAITQQEIIELAERIDADHVIYDQFEKRQARILQYAAEVAAVARDPQLTNEQRAVDLSMALRNLALATSLYEEDVDNALAKNGNQPAFSPAVCELFALLASLYITQALDAFLQHPSQVFPEASYMSGPDVVVYDLGRGFYFIIDDEGMFTVRASSEEGAFDERARLLSERGPQPSHPIKITDADDARLSIKYAMEDWEDETGNTWADDHPDFQAEFTGYLDSED</sequence>
<evidence type="ECO:0000313" key="2">
    <source>
        <dbReference type="Proteomes" id="UP000060016"/>
    </source>
</evidence>
<dbReference type="PATRIC" id="fig|156976.3.peg.2226"/>
<dbReference type="RefSeq" id="WP_052205880.1">
    <property type="nucleotide sequence ID" value="NZ_CP012342.1"/>
</dbReference>